<reference evidence="2 3" key="1">
    <citation type="submission" date="2017-12" db="EMBL/GenBank/DDBJ databases">
        <title>Comparative genomics of Botrytis spp.</title>
        <authorList>
            <person name="Valero-Jimenez C.A."/>
            <person name="Tapia P."/>
            <person name="Veloso J."/>
            <person name="Silva-Moreno E."/>
            <person name="Staats M."/>
            <person name="Valdes J.H."/>
            <person name="Van Kan J.A.L."/>
        </authorList>
    </citation>
    <scope>NUCLEOTIDE SEQUENCE [LARGE SCALE GENOMIC DNA]</scope>
    <source>
        <strain evidence="2 3">MUCL435</strain>
    </source>
</reference>
<organism evidence="2 3">
    <name type="scientific">Botrytis galanthina</name>
    <dbReference type="NCBI Taxonomy" id="278940"/>
    <lineage>
        <taxon>Eukaryota</taxon>
        <taxon>Fungi</taxon>
        <taxon>Dikarya</taxon>
        <taxon>Ascomycota</taxon>
        <taxon>Pezizomycotina</taxon>
        <taxon>Leotiomycetes</taxon>
        <taxon>Helotiales</taxon>
        <taxon>Sclerotiniaceae</taxon>
        <taxon>Botrytis</taxon>
    </lineage>
</organism>
<feature type="region of interest" description="Disordered" evidence="1">
    <location>
        <begin position="1"/>
        <end position="48"/>
    </location>
</feature>
<dbReference type="AlphaFoldDB" id="A0A4S8QN01"/>
<name>A0A4S8QN01_9HELO</name>
<feature type="compositionally biased region" description="Polar residues" evidence="1">
    <location>
        <begin position="1"/>
        <end position="16"/>
    </location>
</feature>
<evidence type="ECO:0000313" key="2">
    <source>
        <dbReference type="EMBL" id="THV44485.1"/>
    </source>
</evidence>
<sequence length="171" mass="20075">MRSQEIQRNLQPSNEGKGNYFTAIPSGSRDPHHRKQSQDPGPIENPKYLGYQLQSHDRLISQLLDVKIDLIEAQWDAIYRKKIEDLMIAQNEIHALLVNKEYEGWDEERGKKAEEIIRKLENFDIQPSEYEEDPKVKNTRASVKTSEESLKNCRINHGVERTIRKYKESTR</sequence>
<comment type="caution">
    <text evidence="2">The sequence shown here is derived from an EMBL/GenBank/DDBJ whole genome shotgun (WGS) entry which is preliminary data.</text>
</comment>
<accession>A0A4S8QN01</accession>
<dbReference type="EMBL" id="PQXL01000629">
    <property type="protein sequence ID" value="THV44485.1"/>
    <property type="molecule type" value="Genomic_DNA"/>
</dbReference>
<gene>
    <name evidence="2" type="ORF">BGAL_0631g00050</name>
</gene>
<keyword evidence="3" id="KW-1185">Reference proteome</keyword>
<protein>
    <submittedName>
        <fullName evidence="2">Uncharacterized protein</fullName>
    </submittedName>
</protein>
<dbReference type="Proteomes" id="UP000308671">
    <property type="component" value="Unassembled WGS sequence"/>
</dbReference>
<dbReference type="OrthoDB" id="10476167at2759"/>
<evidence type="ECO:0000256" key="1">
    <source>
        <dbReference type="SAM" id="MobiDB-lite"/>
    </source>
</evidence>
<evidence type="ECO:0000313" key="3">
    <source>
        <dbReference type="Proteomes" id="UP000308671"/>
    </source>
</evidence>
<proteinExistence type="predicted"/>